<evidence type="ECO:0000313" key="3">
    <source>
        <dbReference type="Proteomes" id="UP001516400"/>
    </source>
</evidence>
<feature type="region of interest" description="Disordered" evidence="1">
    <location>
        <begin position="1"/>
        <end position="47"/>
    </location>
</feature>
<protein>
    <submittedName>
        <fullName evidence="2">Uncharacterized protein</fullName>
    </submittedName>
</protein>
<organism evidence="2 3">
    <name type="scientific">Cryptolaemus montrouzieri</name>
    <dbReference type="NCBI Taxonomy" id="559131"/>
    <lineage>
        <taxon>Eukaryota</taxon>
        <taxon>Metazoa</taxon>
        <taxon>Ecdysozoa</taxon>
        <taxon>Arthropoda</taxon>
        <taxon>Hexapoda</taxon>
        <taxon>Insecta</taxon>
        <taxon>Pterygota</taxon>
        <taxon>Neoptera</taxon>
        <taxon>Endopterygota</taxon>
        <taxon>Coleoptera</taxon>
        <taxon>Polyphaga</taxon>
        <taxon>Cucujiformia</taxon>
        <taxon>Coccinelloidea</taxon>
        <taxon>Coccinellidae</taxon>
        <taxon>Scymninae</taxon>
        <taxon>Scymnini</taxon>
        <taxon>Cryptolaemus</taxon>
    </lineage>
</organism>
<reference evidence="2 3" key="1">
    <citation type="journal article" date="2021" name="BMC Biol.">
        <title>Horizontally acquired antibacterial genes associated with adaptive radiation of ladybird beetles.</title>
        <authorList>
            <person name="Li H.S."/>
            <person name="Tang X.F."/>
            <person name="Huang Y.H."/>
            <person name="Xu Z.Y."/>
            <person name="Chen M.L."/>
            <person name="Du X.Y."/>
            <person name="Qiu B.Y."/>
            <person name="Chen P.T."/>
            <person name="Zhang W."/>
            <person name="Slipinski A."/>
            <person name="Escalona H.E."/>
            <person name="Waterhouse R.M."/>
            <person name="Zwick A."/>
            <person name="Pang H."/>
        </authorList>
    </citation>
    <scope>NUCLEOTIDE SEQUENCE [LARGE SCALE GENOMIC DNA]</scope>
    <source>
        <strain evidence="2">SYSU2018</strain>
    </source>
</reference>
<comment type="caution">
    <text evidence="2">The sequence shown here is derived from an EMBL/GenBank/DDBJ whole genome shotgun (WGS) entry which is preliminary data.</text>
</comment>
<dbReference type="EMBL" id="JABFTP020000021">
    <property type="protein sequence ID" value="KAL3270279.1"/>
    <property type="molecule type" value="Genomic_DNA"/>
</dbReference>
<gene>
    <name evidence="2" type="ORF">HHI36_009331</name>
</gene>
<dbReference type="AlphaFoldDB" id="A0ABD2MV42"/>
<feature type="compositionally biased region" description="Basic and acidic residues" evidence="1">
    <location>
        <begin position="27"/>
        <end position="43"/>
    </location>
</feature>
<evidence type="ECO:0000256" key="1">
    <source>
        <dbReference type="SAM" id="MobiDB-lite"/>
    </source>
</evidence>
<keyword evidence="3" id="KW-1185">Reference proteome</keyword>
<accession>A0ABD2MV42</accession>
<proteinExistence type="predicted"/>
<dbReference type="Proteomes" id="UP001516400">
    <property type="component" value="Unassembled WGS sequence"/>
</dbReference>
<feature type="compositionally biased region" description="Basic and acidic residues" evidence="1">
    <location>
        <begin position="1"/>
        <end position="19"/>
    </location>
</feature>
<name>A0ABD2MV42_9CUCU</name>
<sequence>MFEDRERPDKENHDIDKMNQKLMKQLRPADEKVGKPENERTNKLNETTKTLMEKRRKLWSEGKYKRVEYAELNKTIKKMITEDLRKHQQEVEKILKRNRGLNCLILQQGKLIISFKRQKEI</sequence>
<evidence type="ECO:0000313" key="2">
    <source>
        <dbReference type="EMBL" id="KAL3270279.1"/>
    </source>
</evidence>